<evidence type="ECO:0000256" key="4">
    <source>
        <dbReference type="SAM" id="MobiDB-lite"/>
    </source>
</evidence>
<reference evidence="6 7" key="1">
    <citation type="journal article" date="2019" name="Int. J. Syst. Evol. Microbiol.">
        <title>The Global Catalogue of Microorganisms (GCM) 10K type strain sequencing project: providing services to taxonomists for standard genome sequencing and annotation.</title>
        <authorList>
            <consortium name="The Broad Institute Genomics Platform"/>
            <consortium name="The Broad Institute Genome Sequencing Center for Infectious Disease"/>
            <person name="Wu L."/>
            <person name="Ma J."/>
        </authorList>
    </citation>
    <scope>NUCLEOTIDE SEQUENCE [LARGE SCALE GENOMIC DNA]</scope>
    <source>
        <strain evidence="6 7">XZYJT29</strain>
    </source>
</reference>
<keyword evidence="3" id="KW-0732">Signal</keyword>
<dbReference type="GeneID" id="78821327"/>
<proteinExistence type="inferred from homology"/>
<feature type="region of interest" description="Disordered" evidence="4">
    <location>
        <begin position="31"/>
        <end position="78"/>
    </location>
</feature>
<evidence type="ECO:0000256" key="1">
    <source>
        <dbReference type="ARBA" id="ARBA00005695"/>
    </source>
</evidence>
<dbReference type="EMBL" id="JBHTAS010000001">
    <property type="protein sequence ID" value="MFC7141020.1"/>
    <property type="molecule type" value="Genomic_DNA"/>
</dbReference>
<dbReference type="PROSITE" id="PS51257">
    <property type="entry name" value="PROKAR_LIPOPROTEIN"/>
    <property type="match status" value="1"/>
</dbReference>
<dbReference type="SUPFAM" id="SSF53850">
    <property type="entry name" value="Periplasmic binding protein-like II"/>
    <property type="match status" value="1"/>
</dbReference>
<name>A0ABD5Y5J4_9EURY</name>
<gene>
    <name evidence="6" type="ORF">ACFQMA_14440</name>
</gene>
<feature type="domain" description="Solute-binding protein family 5" evidence="5">
    <location>
        <begin position="142"/>
        <end position="537"/>
    </location>
</feature>
<dbReference type="Pfam" id="PF00496">
    <property type="entry name" value="SBP_bac_5"/>
    <property type="match status" value="1"/>
</dbReference>
<dbReference type="PANTHER" id="PTHR30290:SF9">
    <property type="entry name" value="OLIGOPEPTIDE-BINDING PROTEIN APPA"/>
    <property type="match status" value="1"/>
</dbReference>
<dbReference type="InterPro" id="IPR000914">
    <property type="entry name" value="SBP_5_dom"/>
</dbReference>
<dbReference type="AlphaFoldDB" id="A0ABD5Y5J4"/>
<evidence type="ECO:0000313" key="6">
    <source>
        <dbReference type="EMBL" id="MFC7141020.1"/>
    </source>
</evidence>
<dbReference type="Gene3D" id="3.40.190.10">
    <property type="entry name" value="Periplasmic binding protein-like II"/>
    <property type="match status" value="1"/>
</dbReference>
<comment type="similarity">
    <text evidence="1">Belongs to the bacterial solute-binding protein 5 family.</text>
</comment>
<dbReference type="PANTHER" id="PTHR30290">
    <property type="entry name" value="PERIPLASMIC BINDING COMPONENT OF ABC TRANSPORTER"/>
    <property type="match status" value="1"/>
</dbReference>
<feature type="compositionally biased region" description="Gly residues" evidence="4">
    <location>
        <begin position="37"/>
        <end position="71"/>
    </location>
</feature>
<dbReference type="Gene3D" id="3.10.105.10">
    <property type="entry name" value="Dipeptide-binding Protein, Domain 3"/>
    <property type="match status" value="1"/>
</dbReference>
<dbReference type="RefSeq" id="WP_274322113.1">
    <property type="nucleotide sequence ID" value="NZ_CP118158.1"/>
</dbReference>
<evidence type="ECO:0000313" key="7">
    <source>
        <dbReference type="Proteomes" id="UP001596432"/>
    </source>
</evidence>
<dbReference type="InterPro" id="IPR039424">
    <property type="entry name" value="SBP_5"/>
</dbReference>
<evidence type="ECO:0000256" key="3">
    <source>
        <dbReference type="ARBA" id="ARBA00022729"/>
    </source>
</evidence>
<dbReference type="Proteomes" id="UP001596432">
    <property type="component" value="Unassembled WGS sequence"/>
</dbReference>
<sequence length="674" mass="73219">MPTDGKLGSEPYSRREALKGLSAMSGLAILAGCSQNGDGGSDGGTDGGSDGGSGDGSGGGSDGGSGDGSGSGSTPQTVDTPLRWAAARSGDPLTEHETNPFSPKNYDETIRLIYARLGGQSLTTGQWMNLDEVNLSEGHPSEIDEENNEQRITIKDGVHWHRGTEIVDPVTAEDFKVSEELARRMTPQANRAENPLVVGWEVEGDNNKTLVRKLNPDGWNANLATGLWRVQIDQYRDGWYAGKLQEIKDATTVDARSSIRTEIQERSETLADDPLLSGPWMLKNVNQNKATFERNPEHWSAGKANFNNFELVRLGGGGNSGYQGLASDRIDIEQGGLPSAVSNAPQNVTEVSSAPGASFGWTFVINYGGDKVDPWFHADHDNGVVPARAGKLRQAIAHVISESDIIQNQLGSRAASAISPWKKQTLIGTPAAADRFPDVVSKLETTSGQNTDVATKRMESVGLTKENGKWVKPNGEQLSLTIQSYASNRAMFETIKEDLNSFGIAVEHSTPESSVVFSELSEGSFGAAQVWTSADGPYEGEVEVRFSPSAWYDSRRVIDYEIPPEIGDYEGEASETFNAGEAWKQLATQSVEENDKVLPKIIWTFAYHMPNIILFPYPNQTMVNTRHFEWPQPMPEKASNGVATATDEHHPVWGATENWRQLRRGIPSITGKPN</sequence>
<organism evidence="6 7">
    <name type="scientific">Halosimplex aquaticum</name>
    <dbReference type="NCBI Taxonomy" id="3026162"/>
    <lineage>
        <taxon>Archaea</taxon>
        <taxon>Methanobacteriati</taxon>
        <taxon>Methanobacteriota</taxon>
        <taxon>Stenosarchaea group</taxon>
        <taxon>Halobacteria</taxon>
        <taxon>Halobacteriales</taxon>
        <taxon>Haloarculaceae</taxon>
        <taxon>Halosimplex</taxon>
    </lineage>
</organism>
<accession>A0ABD5Y5J4</accession>
<keyword evidence="2" id="KW-0813">Transport</keyword>
<evidence type="ECO:0000256" key="2">
    <source>
        <dbReference type="ARBA" id="ARBA00022448"/>
    </source>
</evidence>
<evidence type="ECO:0000259" key="5">
    <source>
        <dbReference type="Pfam" id="PF00496"/>
    </source>
</evidence>
<protein>
    <submittedName>
        <fullName evidence="6">ABC transporter substrate-binding protein</fullName>
    </submittedName>
</protein>
<comment type="caution">
    <text evidence="6">The sequence shown here is derived from an EMBL/GenBank/DDBJ whole genome shotgun (WGS) entry which is preliminary data.</text>
</comment>
<keyword evidence="7" id="KW-1185">Reference proteome</keyword>